<gene>
    <name evidence="2" type="ORF">BDK51DRAFT_46620</name>
</gene>
<keyword evidence="1" id="KW-1133">Transmembrane helix</keyword>
<organism evidence="2 3">
    <name type="scientific">Blyttiomyces helicus</name>
    <dbReference type="NCBI Taxonomy" id="388810"/>
    <lineage>
        <taxon>Eukaryota</taxon>
        <taxon>Fungi</taxon>
        <taxon>Fungi incertae sedis</taxon>
        <taxon>Chytridiomycota</taxon>
        <taxon>Chytridiomycota incertae sedis</taxon>
        <taxon>Chytridiomycetes</taxon>
        <taxon>Chytridiomycetes incertae sedis</taxon>
        <taxon>Blyttiomyces</taxon>
    </lineage>
</organism>
<keyword evidence="3" id="KW-1185">Reference proteome</keyword>
<protein>
    <submittedName>
        <fullName evidence="2">Uncharacterized protein</fullName>
    </submittedName>
</protein>
<accession>A0A4P9WRM3</accession>
<feature type="transmembrane region" description="Helical" evidence="1">
    <location>
        <begin position="67"/>
        <end position="88"/>
    </location>
</feature>
<evidence type="ECO:0000313" key="3">
    <source>
        <dbReference type="Proteomes" id="UP000269721"/>
    </source>
</evidence>
<dbReference type="Proteomes" id="UP000269721">
    <property type="component" value="Unassembled WGS sequence"/>
</dbReference>
<sequence length="136" mass="14081">MNLASNKKTLVIAPAIVTEIVILVGCGNLELRKRVGTAGNVSIALVPAQIAIVSLCVFDVGSSQGDIASVLIIPVVGVSMELLLCMLWPVEAGTHVLGAAVAHAAILRGGDASFAIIPVFPDIGAVPGEFHEWFKQ</sequence>
<proteinExistence type="predicted"/>
<name>A0A4P9WRM3_9FUNG</name>
<feature type="transmembrane region" description="Helical" evidence="1">
    <location>
        <begin position="12"/>
        <end position="31"/>
    </location>
</feature>
<keyword evidence="1" id="KW-0472">Membrane</keyword>
<reference evidence="3" key="1">
    <citation type="journal article" date="2018" name="Nat. Microbiol.">
        <title>Leveraging single-cell genomics to expand the fungal tree of life.</title>
        <authorList>
            <person name="Ahrendt S.R."/>
            <person name="Quandt C.A."/>
            <person name="Ciobanu D."/>
            <person name="Clum A."/>
            <person name="Salamov A."/>
            <person name="Andreopoulos B."/>
            <person name="Cheng J.F."/>
            <person name="Woyke T."/>
            <person name="Pelin A."/>
            <person name="Henrissat B."/>
            <person name="Reynolds N.K."/>
            <person name="Benny G.L."/>
            <person name="Smith M.E."/>
            <person name="James T.Y."/>
            <person name="Grigoriev I.V."/>
        </authorList>
    </citation>
    <scope>NUCLEOTIDE SEQUENCE [LARGE SCALE GENOMIC DNA]</scope>
</reference>
<dbReference type="AlphaFoldDB" id="A0A4P9WRM3"/>
<keyword evidence="1" id="KW-0812">Transmembrane</keyword>
<dbReference type="EMBL" id="KZ994184">
    <property type="protein sequence ID" value="RKO93576.1"/>
    <property type="molecule type" value="Genomic_DNA"/>
</dbReference>
<evidence type="ECO:0000313" key="2">
    <source>
        <dbReference type="EMBL" id="RKO93576.1"/>
    </source>
</evidence>
<feature type="transmembrane region" description="Helical" evidence="1">
    <location>
        <begin position="43"/>
        <end position="61"/>
    </location>
</feature>
<evidence type="ECO:0000256" key="1">
    <source>
        <dbReference type="SAM" id="Phobius"/>
    </source>
</evidence>